<comment type="similarity">
    <text evidence="1">Belongs to the histone H2B family.</text>
</comment>
<dbReference type="FunFam" id="1.10.20.10:FF:000043">
    <property type="entry name" value="Histone H2B"/>
    <property type="match status" value="1"/>
</dbReference>
<dbReference type="GO" id="GO:0003677">
    <property type="term" value="F:DNA binding"/>
    <property type="evidence" value="ECO:0007669"/>
    <property type="project" value="InterPro"/>
</dbReference>
<dbReference type="SUPFAM" id="SSF56219">
    <property type="entry name" value="DNase I-like"/>
    <property type="match status" value="1"/>
</dbReference>
<feature type="domain" description="Core Histone H2A/H2B/H3" evidence="2">
    <location>
        <begin position="345"/>
        <end position="417"/>
    </location>
</feature>
<reference evidence="4" key="1">
    <citation type="submission" date="2020-07" db="EMBL/GenBank/DDBJ databases">
        <title>Multicomponent nature underlies the extraordinary mechanical properties of spider dragline silk.</title>
        <authorList>
            <person name="Kono N."/>
            <person name="Nakamura H."/>
            <person name="Mori M."/>
            <person name="Yoshida Y."/>
            <person name="Ohtoshi R."/>
            <person name="Malay A.D."/>
            <person name="Moran D.A.P."/>
            <person name="Tomita M."/>
            <person name="Numata K."/>
            <person name="Arakawa K."/>
        </authorList>
    </citation>
    <scope>NUCLEOTIDE SEQUENCE</scope>
</reference>
<dbReference type="InterPro" id="IPR005135">
    <property type="entry name" value="Endo/exonuclease/phosphatase"/>
</dbReference>
<dbReference type="GO" id="GO:0046982">
    <property type="term" value="F:protein heterodimerization activity"/>
    <property type="evidence" value="ECO:0007669"/>
    <property type="project" value="InterPro"/>
</dbReference>
<dbReference type="Gene3D" id="1.10.20.10">
    <property type="entry name" value="Histone, subunit A"/>
    <property type="match status" value="1"/>
</dbReference>
<dbReference type="GO" id="GO:0030527">
    <property type="term" value="F:structural constituent of chromatin"/>
    <property type="evidence" value="ECO:0007669"/>
    <property type="project" value="InterPro"/>
</dbReference>
<feature type="domain" description="Endonuclease/exonuclease/phosphatase" evidence="3">
    <location>
        <begin position="2"/>
        <end position="105"/>
    </location>
</feature>
<dbReference type="SMART" id="SM00427">
    <property type="entry name" value="H2B"/>
    <property type="match status" value="1"/>
</dbReference>
<proteinExistence type="inferred from homology"/>
<evidence type="ECO:0000256" key="1">
    <source>
        <dbReference type="ARBA" id="ARBA00006846"/>
    </source>
</evidence>
<protein>
    <recommendedName>
        <fullName evidence="6">Histone H2A/H2B/H3 domain-containing protein</fullName>
    </recommendedName>
</protein>
<dbReference type="Proteomes" id="UP000887116">
    <property type="component" value="Unassembled WGS sequence"/>
</dbReference>
<dbReference type="Pfam" id="PF14529">
    <property type="entry name" value="Exo_endo_phos_2"/>
    <property type="match status" value="1"/>
</dbReference>
<dbReference type="CDD" id="cd22910">
    <property type="entry name" value="HFD_H2B"/>
    <property type="match status" value="1"/>
</dbReference>
<evidence type="ECO:0000313" key="5">
    <source>
        <dbReference type="Proteomes" id="UP000887116"/>
    </source>
</evidence>
<dbReference type="PRINTS" id="PR00621">
    <property type="entry name" value="HISTONEH2B"/>
</dbReference>
<dbReference type="PANTHER" id="PTHR23428">
    <property type="entry name" value="HISTONE H2B"/>
    <property type="match status" value="1"/>
</dbReference>
<dbReference type="Pfam" id="PF00125">
    <property type="entry name" value="Histone"/>
    <property type="match status" value="1"/>
</dbReference>
<evidence type="ECO:0000259" key="2">
    <source>
        <dbReference type="Pfam" id="PF00125"/>
    </source>
</evidence>
<dbReference type="InterPro" id="IPR007125">
    <property type="entry name" value="H2A/H2B/H3"/>
</dbReference>
<organism evidence="4 5">
    <name type="scientific">Trichonephila clavata</name>
    <name type="common">Joro spider</name>
    <name type="synonym">Nephila clavata</name>
    <dbReference type="NCBI Taxonomy" id="2740835"/>
    <lineage>
        <taxon>Eukaryota</taxon>
        <taxon>Metazoa</taxon>
        <taxon>Ecdysozoa</taxon>
        <taxon>Arthropoda</taxon>
        <taxon>Chelicerata</taxon>
        <taxon>Arachnida</taxon>
        <taxon>Araneae</taxon>
        <taxon>Araneomorphae</taxon>
        <taxon>Entelegynae</taxon>
        <taxon>Araneoidea</taxon>
        <taxon>Nephilidae</taxon>
        <taxon>Trichonephila</taxon>
    </lineage>
</organism>
<keyword evidence="5" id="KW-1185">Reference proteome</keyword>
<dbReference type="EMBL" id="BMAO01030723">
    <property type="protein sequence ID" value="GFQ69906.1"/>
    <property type="molecule type" value="Genomic_DNA"/>
</dbReference>
<dbReference type="InterPro" id="IPR036691">
    <property type="entry name" value="Endo/exonu/phosph_ase_sf"/>
</dbReference>
<dbReference type="InterPro" id="IPR000558">
    <property type="entry name" value="Histone_H2B"/>
</dbReference>
<dbReference type="AlphaFoldDB" id="A0A8X6KCV3"/>
<dbReference type="Gene3D" id="3.60.10.10">
    <property type="entry name" value="Endonuclease/exonuclease/phosphatase"/>
    <property type="match status" value="1"/>
</dbReference>
<dbReference type="SUPFAM" id="SSF47113">
    <property type="entry name" value="Histone-fold"/>
    <property type="match status" value="1"/>
</dbReference>
<dbReference type="InterPro" id="IPR009072">
    <property type="entry name" value="Histone-fold"/>
</dbReference>
<sequence length="443" mass="50257">MSPSLQTRNLVPDLLRIFRNRCQCLVVGDFNAKHLSWSPTSRNNAAGNAIAKLVRAKGFLLTAPNEPTRVTSYGRPSVIDFGLSYGLNSITAVSHPHLSSDHNPVHFLVSIDTSIPYRQNCKTLTNWNTFQNIISNTIPGNPPINSSEDIDQAIENFNSKIHTAINQSSKFKPILHQMLKVPTAIRLKIKEKNRLRKLYQRTLYPPLKKTINQLQRSIRTDLKTRKEHVWDSLQNEANIDQDLLHKLIADTKKKNVVYPPLLGYQGLVYGTQSKADLFADTLENSFMENTTPYDDDHIDVVDRAIHSYREEAPSWRWISKARFTLDMPPQASGKAVKKAVSACDKKKRKKRKESFANYIYKVLKQFHPDTGISSEALSFMNSFVIDIFERIAAESSRLAHNLESSTITCQEIQNAVRHLLPGELAVKAAYEGIQAVKRYTSDE</sequence>
<dbReference type="GO" id="GO:0000786">
    <property type="term" value="C:nucleosome"/>
    <property type="evidence" value="ECO:0007669"/>
    <property type="project" value="InterPro"/>
</dbReference>
<evidence type="ECO:0000259" key="3">
    <source>
        <dbReference type="Pfam" id="PF14529"/>
    </source>
</evidence>
<evidence type="ECO:0008006" key="6">
    <source>
        <dbReference type="Google" id="ProtNLM"/>
    </source>
</evidence>
<accession>A0A8X6KCV3</accession>
<dbReference type="GO" id="GO:0005634">
    <property type="term" value="C:nucleus"/>
    <property type="evidence" value="ECO:0007669"/>
    <property type="project" value="UniProtKB-ARBA"/>
</dbReference>
<evidence type="ECO:0000313" key="4">
    <source>
        <dbReference type="EMBL" id="GFQ69906.1"/>
    </source>
</evidence>
<comment type="caution">
    <text evidence="4">The sequence shown here is derived from an EMBL/GenBank/DDBJ whole genome shotgun (WGS) entry which is preliminary data.</text>
</comment>
<dbReference type="GO" id="GO:0003824">
    <property type="term" value="F:catalytic activity"/>
    <property type="evidence" value="ECO:0007669"/>
    <property type="project" value="InterPro"/>
</dbReference>
<gene>
    <name evidence="4" type="ORF">TNCT_264581</name>
</gene>
<name>A0A8X6KCV3_TRICU</name>